<evidence type="ECO:0000313" key="2">
    <source>
        <dbReference type="EMBL" id="UOR13506.1"/>
    </source>
</evidence>
<dbReference type="Proteomes" id="UP000830326">
    <property type="component" value="Chromosome"/>
</dbReference>
<name>A0ABY4HFE4_9BACI</name>
<keyword evidence="1" id="KW-1133">Transmembrane helix</keyword>
<dbReference type="RefSeq" id="WP_245035151.1">
    <property type="nucleotide sequence ID" value="NZ_CP095075.1"/>
</dbReference>
<evidence type="ECO:0000256" key="1">
    <source>
        <dbReference type="SAM" id="Phobius"/>
    </source>
</evidence>
<keyword evidence="1" id="KW-0812">Transmembrane</keyword>
<evidence type="ECO:0000313" key="3">
    <source>
        <dbReference type="Proteomes" id="UP000830326"/>
    </source>
</evidence>
<organism evidence="2 3">
    <name type="scientific">Halobacillus amylolyticus</name>
    <dbReference type="NCBI Taxonomy" id="2932259"/>
    <lineage>
        <taxon>Bacteria</taxon>
        <taxon>Bacillati</taxon>
        <taxon>Bacillota</taxon>
        <taxon>Bacilli</taxon>
        <taxon>Bacillales</taxon>
        <taxon>Bacillaceae</taxon>
        <taxon>Halobacillus</taxon>
    </lineage>
</organism>
<proteinExistence type="predicted"/>
<keyword evidence="3" id="KW-1185">Reference proteome</keyword>
<evidence type="ECO:0008006" key="4">
    <source>
        <dbReference type="Google" id="ProtNLM"/>
    </source>
</evidence>
<keyword evidence="1" id="KW-0472">Membrane</keyword>
<sequence length="95" mass="10310">MSCSHIYNLCCRYEGRKVRIAGHDGRNHVGHITRVDRDRVWLRPEGNWGAFGYGAFGGYGGYGYGGYGYGGYGGYGYPIALGAIAGIALASAFFW</sequence>
<protein>
    <recommendedName>
        <fullName evidence="4">Sporulation protein YjcZ</fullName>
    </recommendedName>
</protein>
<feature type="transmembrane region" description="Helical" evidence="1">
    <location>
        <begin position="75"/>
        <end position="94"/>
    </location>
</feature>
<accession>A0ABY4HFE4</accession>
<dbReference type="EMBL" id="CP095075">
    <property type="protein sequence ID" value="UOR13506.1"/>
    <property type="molecule type" value="Genomic_DNA"/>
</dbReference>
<reference evidence="2" key="1">
    <citation type="submission" date="2022-04" db="EMBL/GenBank/DDBJ databases">
        <title>Halobacillus sp. isolated from saltern.</title>
        <authorList>
            <person name="Won M."/>
            <person name="Lee C.-M."/>
            <person name="Woen H.-Y."/>
            <person name="Kwon S.-W."/>
        </authorList>
    </citation>
    <scope>NUCLEOTIDE SEQUENCE</scope>
    <source>
        <strain evidence="2">SSHM10-5</strain>
    </source>
</reference>
<gene>
    <name evidence="2" type="ORF">MUO15_08645</name>
</gene>